<dbReference type="OrthoDB" id="7245672at2"/>
<dbReference type="GO" id="GO:0071111">
    <property type="term" value="F:cyclic-guanylate-specific phosphodiesterase activity"/>
    <property type="evidence" value="ECO:0007669"/>
    <property type="project" value="InterPro"/>
</dbReference>
<dbReference type="Gene3D" id="3.20.20.450">
    <property type="entry name" value="EAL domain"/>
    <property type="match status" value="1"/>
</dbReference>
<protein>
    <submittedName>
        <fullName evidence="2">EAL domain-containing protein</fullName>
    </submittedName>
</protein>
<dbReference type="SUPFAM" id="SSF141868">
    <property type="entry name" value="EAL domain-like"/>
    <property type="match status" value="1"/>
</dbReference>
<name>A0A437MCE7_9PROT</name>
<dbReference type="InterPro" id="IPR001633">
    <property type="entry name" value="EAL_dom"/>
</dbReference>
<dbReference type="AlphaFoldDB" id="A0A437MCE7"/>
<feature type="domain" description="EAL" evidence="1">
    <location>
        <begin position="164"/>
        <end position="414"/>
    </location>
</feature>
<reference evidence="2 3" key="1">
    <citation type="submission" date="2019-01" db="EMBL/GenBank/DDBJ databases">
        <authorList>
            <person name="Chen W.-M."/>
        </authorList>
    </citation>
    <scope>NUCLEOTIDE SEQUENCE [LARGE SCALE GENOMIC DNA]</scope>
    <source>
        <strain evidence="2 3">CCP-6</strain>
    </source>
</reference>
<dbReference type="SMART" id="SM00052">
    <property type="entry name" value="EAL"/>
    <property type="match status" value="1"/>
</dbReference>
<organism evidence="2 3">
    <name type="scientific">Rhodovarius crocodyli</name>
    <dbReference type="NCBI Taxonomy" id="1979269"/>
    <lineage>
        <taxon>Bacteria</taxon>
        <taxon>Pseudomonadati</taxon>
        <taxon>Pseudomonadota</taxon>
        <taxon>Alphaproteobacteria</taxon>
        <taxon>Acetobacterales</taxon>
        <taxon>Roseomonadaceae</taxon>
        <taxon>Rhodovarius</taxon>
    </lineage>
</organism>
<dbReference type="InterPro" id="IPR050706">
    <property type="entry name" value="Cyclic-di-GMP_PDE-like"/>
</dbReference>
<keyword evidence="3" id="KW-1185">Reference proteome</keyword>
<comment type="caution">
    <text evidence="2">The sequence shown here is derived from an EMBL/GenBank/DDBJ whole genome shotgun (WGS) entry which is preliminary data.</text>
</comment>
<evidence type="ECO:0000313" key="2">
    <source>
        <dbReference type="EMBL" id="RVT95319.1"/>
    </source>
</evidence>
<accession>A0A437MCE7</accession>
<dbReference type="PANTHER" id="PTHR33121:SF70">
    <property type="entry name" value="SIGNALING PROTEIN YKOW"/>
    <property type="match status" value="1"/>
</dbReference>
<dbReference type="CDD" id="cd01948">
    <property type="entry name" value="EAL"/>
    <property type="match status" value="1"/>
</dbReference>
<evidence type="ECO:0000313" key="3">
    <source>
        <dbReference type="Proteomes" id="UP000282957"/>
    </source>
</evidence>
<dbReference type="Pfam" id="PF00563">
    <property type="entry name" value="EAL"/>
    <property type="match status" value="1"/>
</dbReference>
<dbReference type="InterPro" id="IPR035919">
    <property type="entry name" value="EAL_sf"/>
</dbReference>
<evidence type="ECO:0000259" key="1">
    <source>
        <dbReference type="PROSITE" id="PS50883"/>
    </source>
</evidence>
<proteinExistence type="predicted"/>
<dbReference type="PROSITE" id="PS50883">
    <property type="entry name" value="EAL"/>
    <property type="match status" value="1"/>
</dbReference>
<dbReference type="PANTHER" id="PTHR33121">
    <property type="entry name" value="CYCLIC DI-GMP PHOSPHODIESTERASE PDEF"/>
    <property type="match status" value="1"/>
</dbReference>
<dbReference type="EMBL" id="SACL01000006">
    <property type="protein sequence ID" value="RVT95319.1"/>
    <property type="molecule type" value="Genomic_DNA"/>
</dbReference>
<gene>
    <name evidence="2" type="ORF">EOD42_17195</name>
</gene>
<dbReference type="Proteomes" id="UP000282957">
    <property type="component" value="Unassembled WGS sequence"/>
</dbReference>
<sequence length="419" mass="45913">MAPRAICVKFRRTYQIREVSGRCSPQHALGDFMPERSSALSRRPVSPAEVLILARHPRVVAAARAAAQRVSGLTPRLTESAQEALVHLSRPGLPPRRVVLEPEAVGTAWTELLSTIDDPALTDAMVFVAAEGGQVPDGVAALPPEAEELERALAETTGRPRRIPLRSAEALAAGLDRGALLVRYQPIVDIASRRLVMVEALSRWRGSPMAHSPQSFLPQLERAGLSRALAVAVVSRAAQDFGTLAPELGIKVAVNVSLEQLLQIDLKVWIARARMTGHLPPQNLSVELTEDMPVRDLSVLRRAIGRLADQGIDVHLDDLTMDDGRMHLIRLPFSGIKLDKGLVMRLPEDARARRFVQRVVDHADRHGQYVVAEGVAEERLWQAVAALGVHRAQGFWVGRPLPHSVLPAWRRSWAGGHRG</sequence>